<sequence length="805" mass="84242">MGLPGDGPPARRRSGGGPPGRLGSVGMAENPRELIRAAQSAELSGDAPRAVELLFQAATLFQRAGNAPRALQLLRHACRLDECRADIADEVARLERMSAPDADETARPATLMAGGEEGVSSSELALRQRLIEAALREEAEPRSADAHVEVTAWELDSEVSEDLQRLEAELSRGGDSFAVEGPRADALAPKGESGAASSEGTGSPRQGWTLDANDSVSAGVTRGEAARVTAGASPRAPADDDRGRAFPEHAGPASRARSMVGADSASSGWTRGEASSVTAGVSRASRVETERDGAGPSPWDWELDADDSASSGSTRGEASSVTARVSRASRAETERDGAGPSPWDWELDADDSASSCVTRGEAPSVTAGASPDFRFMARSAGARSRARSFGGERFTGGGGSDDASWSPGLLDEWDGPAGIVTGSDEPSGAEGAEGASEVEDETWLLGDPSESASAEESQLHLLGMTGTRLFGAPRREPSDELEGGDDVAARAPHEAEDTPPLRRRKPRIIERGPTRADATLDAWCSFCCRPRAEIGELVAGPAGAFICKSCLTASASLFGDAVSPVSLPVRPRVETPTPSAPDFIGQSESRRALIDALRTGVRCVLLIGAEGCGKSTLLRMLRREGQGALTTVDALAEAPSSTPLFIEDVDRLSTEHQLTLSAFLGQAARPTVVLSARGKAPTSSKLALRGDGVRLNVPTTDSLSRAVRGTLTVGILEHVQRLVALRQPTPAEYRDLARAHLAAREPATTLSETALSVLVAEAARSPRAGHELQALLQRIPPGTWDLDKVTKPAPARKGRRKKGTS</sequence>
<feature type="region of interest" description="Disordered" evidence="2">
    <location>
        <begin position="417"/>
        <end position="439"/>
    </location>
</feature>
<keyword evidence="5" id="KW-1185">Reference proteome</keyword>
<feature type="binding site" evidence="1">
    <location>
        <position position="550"/>
    </location>
    <ligand>
        <name>Zn(2+)</name>
        <dbReference type="ChEBI" id="CHEBI:29105"/>
    </ligand>
</feature>
<reference evidence="4 5" key="1">
    <citation type="submission" date="2016-10" db="EMBL/GenBank/DDBJ databases">
        <authorList>
            <person name="Varghese N."/>
            <person name="Submissions S."/>
        </authorList>
    </citation>
    <scope>NUCLEOTIDE SEQUENCE [LARGE SCALE GENOMIC DNA]</scope>
    <source>
        <strain evidence="4 5">DSM 16525</strain>
    </source>
</reference>
<feature type="binding site" evidence="1">
    <location>
        <position position="547"/>
    </location>
    <ligand>
        <name>Zn(2+)</name>
        <dbReference type="ChEBI" id="CHEBI:29105"/>
    </ligand>
</feature>
<dbReference type="EMBL" id="FOIB01000005">
    <property type="protein sequence ID" value="SEU12622.1"/>
    <property type="molecule type" value="Genomic_DNA"/>
</dbReference>
<dbReference type="Gene3D" id="6.20.220.10">
    <property type="entry name" value="ClpX chaperone, C4-type zinc finger domain"/>
    <property type="match status" value="1"/>
</dbReference>
<feature type="compositionally biased region" description="Basic and acidic residues" evidence="2">
    <location>
        <begin position="487"/>
        <end position="500"/>
    </location>
</feature>
<feature type="compositionally biased region" description="Basic residues" evidence="2">
    <location>
        <begin position="794"/>
        <end position="805"/>
    </location>
</feature>
<feature type="binding site" evidence="1">
    <location>
        <position position="524"/>
    </location>
    <ligand>
        <name>Zn(2+)</name>
        <dbReference type="ChEBI" id="CHEBI:29105"/>
    </ligand>
</feature>
<dbReference type="Gene3D" id="3.40.50.300">
    <property type="entry name" value="P-loop containing nucleotide triphosphate hydrolases"/>
    <property type="match status" value="1"/>
</dbReference>
<feature type="region of interest" description="Disordered" evidence="2">
    <location>
        <begin position="1"/>
        <end position="31"/>
    </location>
</feature>
<dbReference type="SMART" id="SM00994">
    <property type="entry name" value="zf-C4_ClpX"/>
    <property type="match status" value="1"/>
</dbReference>
<dbReference type="InterPro" id="IPR010603">
    <property type="entry name" value="Znf_CppX_C4"/>
</dbReference>
<evidence type="ECO:0000256" key="2">
    <source>
        <dbReference type="SAM" id="MobiDB-lite"/>
    </source>
</evidence>
<dbReference type="InterPro" id="IPR038366">
    <property type="entry name" value="Znf_CppX_C4_sf"/>
</dbReference>
<feature type="region of interest" description="Disordered" evidence="2">
    <location>
        <begin position="783"/>
        <end position="805"/>
    </location>
</feature>
<dbReference type="Proteomes" id="UP000183760">
    <property type="component" value="Unassembled WGS sequence"/>
</dbReference>
<feature type="compositionally biased region" description="Low complexity" evidence="2">
    <location>
        <begin position="317"/>
        <end position="328"/>
    </location>
</feature>
<dbReference type="SUPFAM" id="SSF52540">
    <property type="entry name" value="P-loop containing nucleoside triphosphate hydrolases"/>
    <property type="match status" value="1"/>
</dbReference>
<feature type="domain" description="ClpX-type ZB" evidence="3">
    <location>
        <begin position="510"/>
        <end position="566"/>
    </location>
</feature>
<keyword evidence="1" id="KW-0143">Chaperone</keyword>
<feature type="region of interest" description="Disordered" evidence="2">
    <location>
        <begin position="174"/>
        <end position="369"/>
    </location>
</feature>
<dbReference type="InterPro" id="IPR059188">
    <property type="entry name" value="Znf_CLPX-like"/>
</dbReference>
<dbReference type="Pfam" id="PF06689">
    <property type="entry name" value="zf-C4_ClpX"/>
    <property type="match status" value="1"/>
</dbReference>
<keyword evidence="1" id="KW-0862">Zinc</keyword>
<evidence type="ECO:0000313" key="4">
    <source>
        <dbReference type="EMBL" id="SEU12622.1"/>
    </source>
</evidence>
<feature type="compositionally biased region" description="Low complexity" evidence="2">
    <location>
        <begin position="422"/>
        <end position="435"/>
    </location>
</feature>
<organism evidence="4 5">
    <name type="scientific">Myxococcus fulvus</name>
    <dbReference type="NCBI Taxonomy" id="33"/>
    <lineage>
        <taxon>Bacteria</taxon>
        <taxon>Pseudomonadati</taxon>
        <taxon>Myxococcota</taxon>
        <taxon>Myxococcia</taxon>
        <taxon>Myxococcales</taxon>
        <taxon>Cystobacterineae</taxon>
        <taxon>Myxococcaceae</taxon>
        <taxon>Myxococcus</taxon>
    </lineage>
</organism>
<feature type="compositionally biased region" description="Polar residues" evidence="2">
    <location>
        <begin position="264"/>
        <end position="279"/>
    </location>
</feature>
<feature type="compositionally biased region" description="Basic and acidic residues" evidence="2">
    <location>
        <begin position="237"/>
        <end position="247"/>
    </location>
</feature>
<dbReference type="InterPro" id="IPR027417">
    <property type="entry name" value="P-loop_NTPase"/>
</dbReference>
<accession>A0ABY1CJU4</accession>
<evidence type="ECO:0000256" key="1">
    <source>
        <dbReference type="PROSITE-ProRule" id="PRU01250"/>
    </source>
</evidence>
<feature type="compositionally biased region" description="Low complexity" evidence="2">
    <location>
        <begin position="191"/>
        <end position="203"/>
    </location>
</feature>
<name>A0ABY1CJU4_MYXFU</name>
<dbReference type="PROSITE" id="PS51902">
    <property type="entry name" value="CLPX_ZB"/>
    <property type="match status" value="1"/>
</dbReference>
<gene>
    <name evidence="4" type="ORF">SAMN05443572_105134</name>
</gene>
<comment type="similarity">
    <text evidence="1">Belongs to the ClpX chaperone family.</text>
</comment>
<evidence type="ECO:0000259" key="3">
    <source>
        <dbReference type="PROSITE" id="PS51902"/>
    </source>
</evidence>
<feature type="binding site" evidence="1">
    <location>
        <position position="527"/>
    </location>
    <ligand>
        <name>Zn(2+)</name>
        <dbReference type="ChEBI" id="CHEBI:29105"/>
    </ligand>
</feature>
<keyword evidence="1" id="KW-0479">Metal-binding</keyword>
<protein>
    <submittedName>
        <fullName evidence="4">ClpX C4-type zinc finger</fullName>
    </submittedName>
</protein>
<proteinExistence type="inferred from homology"/>
<feature type="region of interest" description="Disordered" evidence="2">
    <location>
        <begin position="469"/>
        <end position="500"/>
    </location>
</feature>
<comment type="caution">
    <text evidence="4">The sequence shown here is derived from an EMBL/GenBank/DDBJ whole genome shotgun (WGS) entry which is preliminary data.</text>
</comment>
<evidence type="ECO:0000313" key="5">
    <source>
        <dbReference type="Proteomes" id="UP000183760"/>
    </source>
</evidence>